<proteinExistence type="predicted"/>
<sequence length="68" mass="8072">MDVENFMKDMVVEKKERRVIAFAEEERVKELKHGGEREREKGHGEFDRVSHKPSQIRFPRDLSTFGLV</sequence>
<dbReference type="Proteomes" id="UP000554482">
    <property type="component" value="Unassembled WGS sequence"/>
</dbReference>
<gene>
    <name evidence="2" type="ORF">FRX31_005941</name>
</gene>
<evidence type="ECO:0000256" key="1">
    <source>
        <dbReference type="SAM" id="MobiDB-lite"/>
    </source>
</evidence>
<feature type="compositionally biased region" description="Basic and acidic residues" evidence="1">
    <location>
        <begin position="31"/>
        <end position="50"/>
    </location>
</feature>
<keyword evidence="3" id="KW-1185">Reference proteome</keyword>
<evidence type="ECO:0000313" key="2">
    <source>
        <dbReference type="EMBL" id="KAF5204463.1"/>
    </source>
</evidence>
<comment type="caution">
    <text evidence="2">The sequence shown here is derived from an EMBL/GenBank/DDBJ whole genome shotgun (WGS) entry which is preliminary data.</text>
</comment>
<name>A0A7J6X519_THATH</name>
<reference evidence="2 3" key="1">
    <citation type="submission" date="2020-06" db="EMBL/GenBank/DDBJ databases">
        <title>Transcriptomic and genomic resources for Thalictrum thalictroides and T. hernandezii: Facilitating candidate gene discovery in an emerging model plant lineage.</title>
        <authorList>
            <person name="Arias T."/>
            <person name="Riano-Pachon D.M."/>
            <person name="Di Stilio V.S."/>
        </authorList>
    </citation>
    <scope>NUCLEOTIDE SEQUENCE [LARGE SCALE GENOMIC DNA]</scope>
    <source>
        <strain evidence="3">cv. WT478/WT964</strain>
        <tissue evidence="2">Leaves</tissue>
    </source>
</reference>
<dbReference type="AlphaFoldDB" id="A0A7J6X519"/>
<accession>A0A7J6X519</accession>
<dbReference type="EMBL" id="JABWDY010005366">
    <property type="protein sequence ID" value="KAF5204463.1"/>
    <property type="molecule type" value="Genomic_DNA"/>
</dbReference>
<feature type="region of interest" description="Disordered" evidence="1">
    <location>
        <begin position="31"/>
        <end position="53"/>
    </location>
</feature>
<protein>
    <submittedName>
        <fullName evidence="2">Uncharacterized protein</fullName>
    </submittedName>
</protein>
<organism evidence="2 3">
    <name type="scientific">Thalictrum thalictroides</name>
    <name type="common">Rue-anemone</name>
    <name type="synonym">Anemone thalictroides</name>
    <dbReference type="NCBI Taxonomy" id="46969"/>
    <lineage>
        <taxon>Eukaryota</taxon>
        <taxon>Viridiplantae</taxon>
        <taxon>Streptophyta</taxon>
        <taxon>Embryophyta</taxon>
        <taxon>Tracheophyta</taxon>
        <taxon>Spermatophyta</taxon>
        <taxon>Magnoliopsida</taxon>
        <taxon>Ranunculales</taxon>
        <taxon>Ranunculaceae</taxon>
        <taxon>Thalictroideae</taxon>
        <taxon>Thalictrum</taxon>
    </lineage>
</organism>
<evidence type="ECO:0000313" key="3">
    <source>
        <dbReference type="Proteomes" id="UP000554482"/>
    </source>
</evidence>